<dbReference type="OrthoDB" id="5962705at2759"/>
<keyword evidence="6 12" id="KW-0472">Membrane</keyword>
<dbReference type="SUPFAM" id="SSF81321">
    <property type="entry name" value="Family A G protein-coupled receptor-like"/>
    <property type="match status" value="1"/>
</dbReference>
<evidence type="ECO:0000256" key="2">
    <source>
        <dbReference type="ARBA" id="ARBA00022475"/>
    </source>
</evidence>
<feature type="transmembrane region" description="Helical" evidence="12">
    <location>
        <begin position="349"/>
        <end position="375"/>
    </location>
</feature>
<keyword evidence="4 12" id="KW-1133">Transmembrane helix</keyword>
<dbReference type="Gene3D" id="1.20.1070.10">
    <property type="entry name" value="Rhodopsin 7-helix transmembrane proteins"/>
    <property type="match status" value="1"/>
</dbReference>
<keyword evidence="5 11" id="KW-0297">G-protein coupled receptor</keyword>
<dbReference type="InterPro" id="IPR005390">
    <property type="entry name" value="NeuromedU_rcpt"/>
</dbReference>
<dbReference type="PROSITE" id="PS00237">
    <property type="entry name" value="G_PROTEIN_RECEP_F1_1"/>
    <property type="match status" value="1"/>
</dbReference>
<dbReference type="Proteomes" id="UP000507470">
    <property type="component" value="Unassembled WGS sequence"/>
</dbReference>
<keyword evidence="15" id="KW-1185">Reference proteome</keyword>
<dbReference type="EMBL" id="CACVKT020007991">
    <property type="protein sequence ID" value="CAC5412215.1"/>
    <property type="molecule type" value="Genomic_DNA"/>
</dbReference>
<dbReference type="PRINTS" id="PR01565">
    <property type="entry name" value="NEUROMEDINUR"/>
</dbReference>
<feature type="transmembrane region" description="Helical" evidence="12">
    <location>
        <begin position="80"/>
        <end position="108"/>
    </location>
</feature>
<evidence type="ECO:0000256" key="1">
    <source>
        <dbReference type="ARBA" id="ARBA00004651"/>
    </source>
</evidence>
<accession>A0A6J8DWH4</accession>
<dbReference type="PANTHER" id="PTHR24243:SF208">
    <property type="entry name" value="PYROKININ-1 RECEPTOR"/>
    <property type="match status" value="1"/>
</dbReference>
<evidence type="ECO:0000256" key="9">
    <source>
        <dbReference type="ARBA" id="ARBA00023180"/>
    </source>
</evidence>
<feature type="transmembrane region" description="Helical" evidence="12">
    <location>
        <begin position="158"/>
        <end position="180"/>
    </location>
</feature>
<dbReference type="Pfam" id="PF00001">
    <property type="entry name" value="7tm_1"/>
    <property type="match status" value="1"/>
</dbReference>
<comment type="similarity">
    <text evidence="11">Belongs to the G-protein coupled receptor 1 family.</text>
</comment>
<evidence type="ECO:0000256" key="8">
    <source>
        <dbReference type="ARBA" id="ARBA00023170"/>
    </source>
</evidence>
<dbReference type="InterPro" id="IPR017452">
    <property type="entry name" value="GPCR_Rhodpsn_7TM"/>
</dbReference>
<comment type="subcellular location">
    <subcellularLocation>
        <location evidence="1">Cell membrane</location>
        <topology evidence="1">Multi-pass membrane protein</topology>
    </subcellularLocation>
</comment>
<protein>
    <submittedName>
        <fullName evidence="14">NMUR1</fullName>
    </submittedName>
</protein>
<dbReference type="CDD" id="cd15134">
    <property type="entry name" value="7tmA_capaR"/>
    <property type="match status" value="1"/>
</dbReference>
<keyword evidence="3 11" id="KW-0812">Transmembrane</keyword>
<sequence length="554" mass="63498">MVNGTSSSEIIDGISNNDWVTNDSYYTQDNDDLFALSFNEFMNGDFLANVTTGLALVPNSTSFNQREYMSLYLGPKRNRFPIVIGLTVIYTTIFFTGIMGNLFTFVVILKNFYMRTVTNYYLASLALSDILALAFALPPEVYNIWEAYPWRFGEPFCIFKSFLLESTSYASVLTITGFTIERYIAICHPIIGQRVSRQSRAIKCIVIIWIISGLVALPYPIHTRTFYYLKDPRNNRPLPDTLVCNIPIKWHERMIVMFQVSTFAFFFLPMTVITVMYILIGLRLRKTEIGSTKGPLNASTKNTATRARKAVLKMLVAVVAAFFLCWAPFHAQRLMTLYTKHWTPETMEFHSHLFYISGVLYFVSSTVNPILYNLLSRKFRYAFKRTFCRCCIDLDKFPTFYKLKAIFRSKNDPATNTPSGMRYMFPQKQVRMNTVYGPKNRTASQQRLLPNIQPSTKDSLLKASNGSSSESGSHAHSDGRLHYLCRHKSCSSNRTRPSIESQMFCKHFNNASCQDMETLRKFNNANKSPLATFDSVCVAENISLKGNYFLCENY</sequence>
<evidence type="ECO:0000256" key="5">
    <source>
        <dbReference type="ARBA" id="ARBA00023040"/>
    </source>
</evidence>
<dbReference type="GO" id="GO:0005886">
    <property type="term" value="C:plasma membrane"/>
    <property type="evidence" value="ECO:0007669"/>
    <property type="project" value="UniProtKB-SubCell"/>
</dbReference>
<evidence type="ECO:0000256" key="12">
    <source>
        <dbReference type="SAM" id="Phobius"/>
    </source>
</evidence>
<organism evidence="14 15">
    <name type="scientific">Mytilus coruscus</name>
    <name type="common">Sea mussel</name>
    <dbReference type="NCBI Taxonomy" id="42192"/>
    <lineage>
        <taxon>Eukaryota</taxon>
        <taxon>Metazoa</taxon>
        <taxon>Spiralia</taxon>
        <taxon>Lophotrochozoa</taxon>
        <taxon>Mollusca</taxon>
        <taxon>Bivalvia</taxon>
        <taxon>Autobranchia</taxon>
        <taxon>Pteriomorphia</taxon>
        <taxon>Mytilida</taxon>
        <taxon>Mytiloidea</taxon>
        <taxon>Mytilidae</taxon>
        <taxon>Mytilinae</taxon>
        <taxon>Mytilus</taxon>
    </lineage>
</organism>
<keyword evidence="7" id="KW-1015">Disulfide bond</keyword>
<name>A0A6J8DWH4_MYTCO</name>
<dbReference type="AlphaFoldDB" id="A0A6J8DWH4"/>
<evidence type="ECO:0000256" key="6">
    <source>
        <dbReference type="ARBA" id="ARBA00023136"/>
    </source>
</evidence>
<dbReference type="PANTHER" id="PTHR24243">
    <property type="entry name" value="G-PROTEIN COUPLED RECEPTOR"/>
    <property type="match status" value="1"/>
</dbReference>
<evidence type="ECO:0000256" key="3">
    <source>
        <dbReference type="ARBA" id="ARBA00022692"/>
    </source>
</evidence>
<dbReference type="PRINTS" id="PR00237">
    <property type="entry name" value="GPCRRHODOPSN"/>
</dbReference>
<reference evidence="14 15" key="1">
    <citation type="submission" date="2020-06" db="EMBL/GenBank/DDBJ databases">
        <authorList>
            <person name="Li R."/>
            <person name="Bekaert M."/>
        </authorList>
    </citation>
    <scope>NUCLEOTIDE SEQUENCE [LARGE SCALE GENOMIC DNA]</scope>
    <source>
        <strain evidence="15">wild</strain>
    </source>
</reference>
<feature type="transmembrane region" description="Helical" evidence="12">
    <location>
        <begin position="120"/>
        <end position="138"/>
    </location>
</feature>
<keyword evidence="2" id="KW-1003">Cell membrane</keyword>
<gene>
    <name evidence="14" type="ORF">MCOR_45219</name>
</gene>
<keyword evidence="9" id="KW-0325">Glycoprotein</keyword>
<dbReference type="GO" id="GO:0001607">
    <property type="term" value="F:neuromedin U receptor activity"/>
    <property type="evidence" value="ECO:0007669"/>
    <property type="project" value="InterPro"/>
</dbReference>
<keyword evidence="8 11" id="KW-0675">Receptor</keyword>
<proteinExistence type="inferred from homology"/>
<dbReference type="InterPro" id="IPR000276">
    <property type="entry name" value="GPCR_Rhodpsn"/>
</dbReference>
<feature type="domain" description="G-protein coupled receptors family 1 profile" evidence="13">
    <location>
        <begin position="100"/>
        <end position="372"/>
    </location>
</feature>
<evidence type="ECO:0000256" key="4">
    <source>
        <dbReference type="ARBA" id="ARBA00022989"/>
    </source>
</evidence>
<feature type="transmembrane region" description="Helical" evidence="12">
    <location>
        <begin position="310"/>
        <end position="329"/>
    </location>
</feature>
<feature type="transmembrane region" description="Helical" evidence="12">
    <location>
        <begin position="201"/>
        <end position="221"/>
    </location>
</feature>
<feature type="transmembrane region" description="Helical" evidence="12">
    <location>
        <begin position="255"/>
        <end position="280"/>
    </location>
</feature>
<keyword evidence="10 11" id="KW-0807">Transducer</keyword>
<evidence type="ECO:0000256" key="7">
    <source>
        <dbReference type="ARBA" id="ARBA00023157"/>
    </source>
</evidence>
<dbReference type="PROSITE" id="PS50262">
    <property type="entry name" value="G_PROTEIN_RECEP_F1_2"/>
    <property type="match status" value="1"/>
</dbReference>
<evidence type="ECO:0000256" key="11">
    <source>
        <dbReference type="RuleBase" id="RU000688"/>
    </source>
</evidence>
<evidence type="ECO:0000259" key="13">
    <source>
        <dbReference type="PROSITE" id="PS50262"/>
    </source>
</evidence>
<evidence type="ECO:0000313" key="15">
    <source>
        <dbReference type="Proteomes" id="UP000507470"/>
    </source>
</evidence>
<evidence type="ECO:0000256" key="10">
    <source>
        <dbReference type="ARBA" id="ARBA00023224"/>
    </source>
</evidence>
<evidence type="ECO:0000313" key="14">
    <source>
        <dbReference type="EMBL" id="CAC5412215.1"/>
    </source>
</evidence>